<name>A0ABW8IZ70_9GAMM</name>
<keyword evidence="4" id="KW-1185">Reference proteome</keyword>
<dbReference type="RefSeq" id="WP_284396442.1">
    <property type="nucleotide sequence ID" value="NZ_BSNQ01000003.1"/>
</dbReference>
<protein>
    <submittedName>
        <fullName evidence="3">Uncharacterized protein</fullName>
    </submittedName>
</protein>
<evidence type="ECO:0000313" key="4">
    <source>
        <dbReference type="Proteomes" id="UP001620405"/>
    </source>
</evidence>
<comment type="caution">
    <text evidence="3">The sequence shown here is derived from an EMBL/GenBank/DDBJ whole genome shotgun (WGS) entry which is preliminary data.</text>
</comment>
<feature type="compositionally biased region" description="Pro residues" evidence="1">
    <location>
        <begin position="109"/>
        <end position="120"/>
    </location>
</feature>
<feature type="region of interest" description="Disordered" evidence="1">
    <location>
        <begin position="98"/>
        <end position="127"/>
    </location>
</feature>
<gene>
    <name evidence="3" type="ORF">ISP13_14840</name>
</gene>
<dbReference type="Proteomes" id="UP001620405">
    <property type="component" value="Unassembled WGS sequence"/>
</dbReference>
<evidence type="ECO:0000256" key="1">
    <source>
        <dbReference type="SAM" id="MobiDB-lite"/>
    </source>
</evidence>
<accession>A0ABW8IZ70</accession>
<reference evidence="3 4" key="1">
    <citation type="submission" date="2020-10" db="EMBL/GenBank/DDBJ databases">
        <title>Phylogeny of dyella-like bacteria.</title>
        <authorList>
            <person name="Fu J."/>
        </authorList>
    </citation>
    <scope>NUCLEOTIDE SEQUENCE [LARGE SCALE GENOMIC DNA]</scope>
    <source>
        <strain evidence="3 4">DHOB07</strain>
    </source>
</reference>
<dbReference type="EMBL" id="JADIKG010000013">
    <property type="protein sequence ID" value="MFK2874818.1"/>
    <property type="molecule type" value="Genomic_DNA"/>
</dbReference>
<feature type="chain" id="PRO_5046874696" evidence="2">
    <location>
        <begin position="18"/>
        <end position="127"/>
    </location>
</feature>
<organism evidence="3 4">
    <name type="scientific">Dyella lipolytica</name>
    <dbReference type="NCBI Taxonomy" id="1867835"/>
    <lineage>
        <taxon>Bacteria</taxon>
        <taxon>Pseudomonadati</taxon>
        <taxon>Pseudomonadota</taxon>
        <taxon>Gammaproteobacteria</taxon>
        <taxon>Lysobacterales</taxon>
        <taxon>Rhodanobacteraceae</taxon>
        <taxon>Dyella</taxon>
    </lineage>
</organism>
<keyword evidence="2" id="KW-0732">Signal</keyword>
<proteinExistence type="predicted"/>
<sequence>MHTAPPAVVLISTLWLAATPVSSQTMADGHAVSSVPASSCVDVTVNDHPALSYACLNQRLAASADAPAGPPLQLDAVTREPGNRQLGQFNFSAFSHRMGDSLGRSVTPQRPPPAPPPPLLGVPIGTH</sequence>
<feature type="signal peptide" evidence="2">
    <location>
        <begin position="1"/>
        <end position="17"/>
    </location>
</feature>
<evidence type="ECO:0000313" key="3">
    <source>
        <dbReference type="EMBL" id="MFK2874818.1"/>
    </source>
</evidence>
<evidence type="ECO:0000256" key="2">
    <source>
        <dbReference type="SAM" id="SignalP"/>
    </source>
</evidence>